<feature type="region of interest" description="Disordered" evidence="1">
    <location>
        <begin position="239"/>
        <end position="285"/>
    </location>
</feature>
<proteinExistence type="predicted"/>
<dbReference type="CDD" id="cd00081">
    <property type="entry name" value="Hint"/>
    <property type="match status" value="1"/>
</dbReference>
<evidence type="ECO:0008006" key="4">
    <source>
        <dbReference type="Google" id="ProtNLM"/>
    </source>
</evidence>
<evidence type="ECO:0000256" key="1">
    <source>
        <dbReference type="SAM" id="MobiDB-lite"/>
    </source>
</evidence>
<evidence type="ECO:0000313" key="3">
    <source>
        <dbReference type="Proteomes" id="UP000295781"/>
    </source>
</evidence>
<evidence type="ECO:0000313" key="2">
    <source>
        <dbReference type="EMBL" id="AUX27821.1"/>
    </source>
</evidence>
<dbReference type="Pfam" id="PF07591">
    <property type="entry name" value="PT-HINT"/>
    <property type="match status" value="1"/>
</dbReference>
<name>A0A4P2QEF2_SORCE</name>
<dbReference type="SUPFAM" id="SSF51294">
    <property type="entry name" value="Hedgehog/intein (Hint) domain"/>
    <property type="match status" value="1"/>
</dbReference>
<accession>A0A4P2QEF2</accession>
<gene>
    <name evidence="2" type="ORF">SOCEGT47_084190</name>
</gene>
<dbReference type="EMBL" id="CP012670">
    <property type="protein sequence ID" value="AUX27821.1"/>
    <property type="molecule type" value="Genomic_DNA"/>
</dbReference>
<organism evidence="2 3">
    <name type="scientific">Sorangium cellulosum</name>
    <name type="common">Polyangium cellulosum</name>
    <dbReference type="NCBI Taxonomy" id="56"/>
    <lineage>
        <taxon>Bacteria</taxon>
        <taxon>Pseudomonadati</taxon>
        <taxon>Myxococcota</taxon>
        <taxon>Polyangia</taxon>
        <taxon>Polyangiales</taxon>
        <taxon>Polyangiaceae</taxon>
        <taxon>Sorangium</taxon>
    </lineage>
</organism>
<sequence length="314" mass="33671">MATSSGLVPIETISVGDRVLTSDGRSETVVDESWRVVELEMPSPAGVREPIQIRLLRPPSWLADNGVARGRTVWLAFEEISLAGDARVTRIGPAPRIADVPGRVVLSTLNQTANDVVRLRFGGEEEVVEATSSHRFYSVDRSDWVRADNLEAGEYVRTASGTVAISRVDVLPDAQRVFNLEVEAEHEYFVSELRVLGHNACGEGAAGGAKRGPKTDPTAPHNATIRAEADALEAGGNTIVAGGGRAKERLIPTPGGHKAGRRPDILYETPDGTLRGRNVGRTRADGTPVTRETQALDDLNGPGGVPTDFIPYDR</sequence>
<reference evidence="2 3" key="1">
    <citation type="submission" date="2015-09" db="EMBL/GenBank/DDBJ databases">
        <title>Sorangium comparison.</title>
        <authorList>
            <person name="Zaburannyi N."/>
            <person name="Bunk B."/>
            <person name="Overmann J."/>
            <person name="Mueller R."/>
        </authorList>
    </citation>
    <scope>NUCLEOTIDE SEQUENCE [LARGE SCALE GENOMIC DNA]</scope>
    <source>
        <strain evidence="2 3">So ceGT47</strain>
    </source>
</reference>
<dbReference type="AlphaFoldDB" id="A0A4P2QEF2"/>
<protein>
    <recommendedName>
        <fullName evidence="4">Intein C-terminal splicing domain-containing protein</fullName>
    </recommendedName>
</protein>
<dbReference type="Proteomes" id="UP000295781">
    <property type="component" value="Chromosome"/>
</dbReference>
<dbReference type="InterPro" id="IPR036844">
    <property type="entry name" value="Hint_dom_sf"/>
</dbReference>
<dbReference type="Gene3D" id="2.170.16.10">
    <property type="entry name" value="Hedgehog/Intein (Hint) domain"/>
    <property type="match status" value="1"/>
</dbReference>